<dbReference type="PANTHER" id="PTHR23323">
    <property type="entry name" value="VACUOLAR PROTEIN SORTING-ASSOCIATED PROTEIN"/>
    <property type="match status" value="1"/>
</dbReference>
<feature type="domain" description="Vacuolar protein sorting protein 11 C-terminal" evidence="12">
    <location>
        <begin position="1170"/>
        <end position="1211"/>
    </location>
</feature>
<comment type="similarity">
    <text evidence="2">Belongs to the sterol desaturase family.</text>
</comment>
<dbReference type="InterPro" id="IPR024763">
    <property type="entry name" value="VPS11_C"/>
</dbReference>
<dbReference type="InterPro" id="IPR006694">
    <property type="entry name" value="Fatty_acid_hydroxylase"/>
</dbReference>
<dbReference type="SUPFAM" id="SSF50978">
    <property type="entry name" value="WD40 repeat-like"/>
    <property type="match status" value="1"/>
</dbReference>
<dbReference type="InterPro" id="IPR057308">
    <property type="entry name" value="CHCR_PEP5_VPS11"/>
</dbReference>
<dbReference type="GO" id="GO:0007032">
    <property type="term" value="P:endosome organization"/>
    <property type="evidence" value="ECO:0007669"/>
    <property type="project" value="TreeGrafter"/>
</dbReference>
<keyword evidence="10" id="KW-1133">Transmembrane helix</keyword>
<dbReference type="GO" id="GO:0005768">
    <property type="term" value="C:endosome"/>
    <property type="evidence" value="ECO:0007669"/>
    <property type="project" value="TreeGrafter"/>
</dbReference>
<dbReference type="InterPro" id="IPR036322">
    <property type="entry name" value="WD40_repeat_dom_sf"/>
</dbReference>
<dbReference type="SUPFAM" id="SSF69322">
    <property type="entry name" value="Tricorn protease domain 2"/>
    <property type="match status" value="1"/>
</dbReference>
<dbReference type="GO" id="GO:0016491">
    <property type="term" value="F:oxidoreductase activity"/>
    <property type="evidence" value="ECO:0007669"/>
    <property type="project" value="InterPro"/>
</dbReference>
<comment type="subcellular location">
    <subcellularLocation>
        <location evidence="1">Endomembrane system</location>
        <topology evidence="1">Peripheral membrane protein</topology>
    </subcellularLocation>
</comment>
<proteinExistence type="inferred from homology"/>
<dbReference type="GO" id="GO:0007033">
    <property type="term" value="P:vacuole organization"/>
    <property type="evidence" value="ECO:0007669"/>
    <property type="project" value="TreeGrafter"/>
</dbReference>
<dbReference type="Pfam" id="PF04116">
    <property type="entry name" value="FA_hydroxylase"/>
    <property type="match status" value="1"/>
</dbReference>
<dbReference type="Proteomes" id="UP000279271">
    <property type="component" value="Unassembled WGS sequence"/>
</dbReference>
<dbReference type="GO" id="GO:0008270">
    <property type="term" value="F:zinc ion binding"/>
    <property type="evidence" value="ECO:0007669"/>
    <property type="project" value="UniProtKB-KW"/>
</dbReference>
<evidence type="ECO:0000256" key="2">
    <source>
        <dbReference type="ARBA" id="ARBA00009324"/>
    </source>
</evidence>
<accession>A0A3M7L3G2</accession>
<organism evidence="14 15">
    <name type="scientific">Auxenochlorella protothecoides</name>
    <name type="common">Green microalga</name>
    <name type="synonym">Chlorella protothecoides</name>
    <dbReference type="NCBI Taxonomy" id="3075"/>
    <lineage>
        <taxon>Eukaryota</taxon>
        <taxon>Viridiplantae</taxon>
        <taxon>Chlorophyta</taxon>
        <taxon>core chlorophytes</taxon>
        <taxon>Trebouxiophyceae</taxon>
        <taxon>Chlorellales</taxon>
        <taxon>Chlorellaceae</taxon>
        <taxon>Auxenochlorella</taxon>
    </lineage>
</organism>
<evidence type="ECO:0000256" key="8">
    <source>
        <dbReference type="ARBA" id="ARBA00023136"/>
    </source>
</evidence>
<dbReference type="GO" id="GO:0006904">
    <property type="term" value="P:vesicle docking involved in exocytosis"/>
    <property type="evidence" value="ECO:0007669"/>
    <property type="project" value="TreeGrafter"/>
</dbReference>
<name>A0A3M7L3G2_AUXPR</name>
<dbReference type="PANTHER" id="PTHR23323:SF24">
    <property type="entry name" value="VACUOLAR PROTEIN SORTING-ASSOCIATED PROTEIN 11 HOMOLOG"/>
    <property type="match status" value="1"/>
</dbReference>
<comment type="caution">
    <text evidence="14">The sequence shown here is derived from an EMBL/GenBank/DDBJ whole genome shotgun (WGS) entry which is preliminary data.</text>
</comment>
<evidence type="ECO:0000313" key="14">
    <source>
        <dbReference type="EMBL" id="RMZ56072.1"/>
    </source>
</evidence>
<feature type="coiled-coil region" evidence="9">
    <location>
        <begin position="1074"/>
        <end position="1111"/>
    </location>
</feature>
<keyword evidence="10" id="KW-0812">Transmembrane</keyword>
<dbReference type="InterPro" id="IPR057307">
    <property type="entry name" value="PEP5_VPS11_N"/>
</dbReference>
<dbReference type="GO" id="GO:0030674">
    <property type="term" value="F:protein-macromolecule adaptor activity"/>
    <property type="evidence" value="ECO:0007669"/>
    <property type="project" value="TreeGrafter"/>
</dbReference>
<evidence type="ECO:0000256" key="4">
    <source>
        <dbReference type="ARBA" id="ARBA00022723"/>
    </source>
</evidence>
<reference evidence="15" key="1">
    <citation type="journal article" date="2018" name="Algal Res.">
        <title>Characterization of plant carbon substrate utilization by Auxenochlorella protothecoides.</title>
        <authorList>
            <person name="Vogler B.W."/>
            <person name="Starkenburg S.R."/>
            <person name="Sudasinghe N."/>
            <person name="Schambach J.Y."/>
            <person name="Rollin J.A."/>
            <person name="Pattathil S."/>
            <person name="Barry A.N."/>
        </authorList>
    </citation>
    <scope>NUCLEOTIDE SEQUENCE [LARGE SCALE GENOMIC DNA]</scope>
    <source>
        <strain evidence="15">UTEX 25</strain>
    </source>
</reference>
<dbReference type="GO" id="GO:0015031">
    <property type="term" value="P:protein transport"/>
    <property type="evidence" value="ECO:0007669"/>
    <property type="project" value="UniProtKB-KW"/>
</dbReference>
<evidence type="ECO:0000256" key="10">
    <source>
        <dbReference type="SAM" id="Phobius"/>
    </source>
</evidence>
<evidence type="ECO:0000259" key="13">
    <source>
        <dbReference type="Pfam" id="PF23341"/>
    </source>
</evidence>
<evidence type="ECO:0000256" key="7">
    <source>
        <dbReference type="ARBA" id="ARBA00022927"/>
    </source>
</evidence>
<keyword evidence="8 10" id="KW-0472">Membrane</keyword>
<evidence type="ECO:0000313" key="15">
    <source>
        <dbReference type="Proteomes" id="UP000279271"/>
    </source>
</evidence>
<keyword evidence="6" id="KW-0862">Zinc</keyword>
<keyword evidence="5" id="KW-0863">Zinc-finger</keyword>
<evidence type="ECO:0000256" key="3">
    <source>
        <dbReference type="ARBA" id="ARBA00022448"/>
    </source>
</evidence>
<dbReference type="AlphaFoldDB" id="A0A3M7L3G2"/>
<evidence type="ECO:0000256" key="5">
    <source>
        <dbReference type="ARBA" id="ARBA00022771"/>
    </source>
</evidence>
<dbReference type="Pfam" id="PF23356">
    <property type="entry name" value="TPR_PEP5_VPS11"/>
    <property type="match status" value="1"/>
</dbReference>
<dbReference type="GO" id="GO:0005506">
    <property type="term" value="F:iron ion binding"/>
    <property type="evidence" value="ECO:0007669"/>
    <property type="project" value="InterPro"/>
</dbReference>
<feature type="transmembrane region" description="Helical" evidence="10">
    <location>
        <begin position="25"/>
        <end position="44"/>
    </location>
</feature>
<dbReference type="GO" id="GO:0008610">
    <property type="term" value="P:lipid biosynthetic process"/>
    <property type="evidence" value="ECO:0007669"/>
    <property type="project" value="InterPro"/>
</dbReference>
<feature type="domain" description="PEP5/VPS11 N-terminal" evidence="13">
    <location>
        <begin position="451"/>
        <end position="746"/>
    </location>
</feature>
<dbReference type="GO" id="GO:0048284">
    <property type="term" value="P:organelle fusion"/>
    <property type="evidence" value="ECO:0007669"/>
    <property type="project" value="TreeGrafter"/>
</dbReference>
<gene>
    <name evidence="14" type="ORF">APUTEX25_004496</name>
</gene>
<evidence type="ECO:0000259" key="11">
    <source>
        <dbReference type="Pfam" id="PF04116"/>
    </source>
</evidence>
<evidence type="ECO:0000256" key="6">
    <source>
        <dbReference type="ARBA" id="ARBA00022833"/>
    </source>
</evidence>
<feature type="domain" description="Fatty acid hydroxylase" evidence="11">
    <location>
        <begin position="97"/>
        <end position="209"/>
    </location>
</feature>
<evidence type="ECO:0000256" key="9">
    <source>
        <dbReference type="SAM" id="Coils"/>
    </source>
</evidence>
<dbReference type="Pfam" id="PF23341">
    <property type="entry name" value="PEP5_VPS11_N"/>
    <property type="match status" value="1"/>
</dbReference>
<keyword evidence="3" id="KW-0813">Transport</keyword>
<protein>
    <submittedName>
        <fullName evidence="14">Uncharacterized protein</fullName>
    </submittedName>
</protein>
<keyword evidence="9" id="KW-0175">Coiled coil</keyword>
<sequence length="1224" mass="129086">MLLELAVSTYQGKKVYNLRQSLSNLSAGFFLVFLDVFTKALFIFPYSWLRSRVAIIPDDLELGWLHQVLGFLIVDHSYYWWVSGIAGGCPGSLGPAHMSNLGWAAHVTHHSSNDYNLSTALRQGVGESMYSWAYYLVLAPFAPLKVFALHKGANVVIQFWVHTEMIPKLWAPVEYVFNTPSHHRVHHARNYGRRNFGGVLIVWDRLYGTFEDEDAARPCVYGLDSRRVPLGTYSPLWAQAHHLAATLRLAAASAPLSALLTRRYGPGMVVPAVVDAPAGAPPAPAGAGLDPDPRRPNGWYPWERRALGALDFYAALHLLGAVLPGALALGEARASLGEPRLAAAALAGIASLITAVWVMDGSRAALRWELARLAVLAALGPRLGAAEWLGVGGARAALAALAASGLVVLAHLARAPASPRTGPSSAPAMAAFKRYRFYDALIKNDTGLPDTVTCAVQDEALQLFLGCSDGTVICLHADLSLKATLPSHAGPVHAIACYDHDVLCTVGEEGAGTPSLTLKIWNGREGSGAPMNPMVARLFANKSPPSDAVAAADIHVSALEWPNLHVAVALSSGALHISRFDKGEGAGSEDREATFLAFARTPAASLLWATTRTATTAWRLPRGDRALLEPSGAEPRRATLSSATQLAVAGAEAVLSFDVEHGQTGALALPGPKAWLAGAGSHLAVASPEAGTGAAGAGVNGAVSLRLLDPANRVLAGSAELAGPLRWLAATAAGVAAGTADGGVAALRPLPLRARLAVLYRTRAYALALALARSERADAATLAEVRLQYADALYAKRDYDAALEQYLGTMGHLEPSYVIQRFLSVQRLANLTTYLEKLHAAGLLAHVPVETTALVMELCVPPGGVATRDADADGDAGPVASLADYTHLYADRPEDLRYACLTIINMGGAGAQAQRSLYRTLLDLYLAGLPGQAGQQDALDLLKSGLGACRPGGAGPPAAPPAYDVDQALVSCRGRGFAPGLVFLYEASGLYREAAGVLRAAGDAAGLLALGDATLWRDALEHFARLPDGEESAARVRGVLQHVEARALLPPLQVLHILAQNPALRLDLVKGYVSRQLEADNRAMAADVEEAERLEEEVERARLALERLRSEPVVFQSNRDAATGAALELPSVHFMCGHSFNARTLGDDGGGGGAGDEPGCPLCAPEHARTAALVDSNRAWAADKDAFFKQLRAAPDGFAVVTEYLGKGVLNASSVSVDAGREGR</sequence>
<keyword evidence="4" id="KW-0479">Metal-binding</keyword>
<evidence type="ECO:0000259" key="12">
    <source>
        <dbReference type="Pfam" id="PF12451"/>
    </source>
</evidence>
<evidence type="ECO:0000256" key="1">
    <source>
        <dbReference type="ARBA" id="ARBA00004184"/>
    </source>
</evidence>
<dbReference type="Pfam" id="PF12451">
    <property type="entry name" value="VPS11_C"/>
    <property type="match status" value="1"/>
</dbReference>
<keyword evidence="7" id="KW-0653">Protein transport</keyword>
<dbReference type="EMBL" id="QOKY01000154">
    <property type="protein sequence ID" value="RMZ56072.1"/>
    <property type="molecule type" value="Genomic_DNA"/>
</dbReference>
<dbReference type="GO" id="GO:0030897">
    <property type="term" value="C:HOPS complex"/>
    <property type="evidence" value="ECO:0007669"/>
    <property type="project" value="TreeGrafter"/>
</dbReference>